<gene>
    <name evidence="1" type="ORF">O6H91_08G034900</name>
</gene>
<reference evidence="2" key="1">
    <citation type="journal article" date="2024" name="Proc. Natl. Acad. Sci. U.S.A.">
        <title>Extraordinary preservation of gene collinearity over three hundred million years revealed in homosporous lycophytes.</title>
        <authorList>
            <person name="Li C."/>
            <person name="Wickell D."/>
            <person name="Kuo L.Y."/>
            <person name="Chen X."/>
            <person name="Nie B."/>
            <person name="Liao X."/>
            <person name="Peng D."/>
            <person name="Ji J."/>
            <person name="Jenkins J."/>
            <person name="Williams M."/>
            <person name="Shu S."/>
            <person name="Plott C."/>
            <person name="Barry K."/>
            <person name="Rajasekar S."/>
            <person name="Grimwood J."/>
            <person name="Han X."/>
            <person name="Sun S."/>
            <person name="Hou Z."/>
            <person name="He W."/>
            <person name="Dai G."/>
            <person name="Sun C."/>
            <person name="Schmutz J."/>
            <person name="Leebens-Mack J.H."/>
            <person name="Li F.W."/>
            <person name="Wang L."/>
        </authorList>
    </citation>
    <scope>NUCLEOTIDE SEQUENCE [LARGE SCALE GENOMIC DNA]</scope>
    <source>
        <strain evidence="2">cv. PW_Plant_1</strain>
    </source>
</reference>
<proteinExistence type="predicted"/>
<accession>A0ACC2CWM8</accession>
<dbReference type="EMBL" id="CM055099">
    <property type="protein sequence ID" value="KAJ7546308.1"/>
    <property type="molecule type" value="Genomic_DNA"/>
</dbReference>
<sequence length="188" mass="20360">MAAFMLGNIHAMAALAFCVHFLALLKLAAGKEYVVGDRQGWILPVANTNYSSWALKHKYYVGDKLAFNYKAEPNSVVQVNREHFDACNATDYIASYGNGRTVVELNTTGPYWFISGVNNNCNQGQKFGITVFEKTIPPASGPAPSPSAGSPPHFAGAPTPTNSAISLRSFTPLMLLGLLAPFSWWALM</sequence>
<evidence type="ECO:0000313" key="1">
    <source>
        <dbReference type="EMBL" id="KAJ7546308.1"/>
    </source>
</evidence>
<protein>
    <submittedName>
        <fullName evidence="1">Uncharacterized protein</fullName>
    </submittedName>
</protein>
<organism evidence="1 2">
    <name type="scientific">Diphasiastrum complanatum</name>
    <name type="common">Issler's clubmoss</name>
    <name type="synonym">Lycopodium complanatum</name>
    <dbReference type="NCBI Taxonomy" id="34168"/>
    <lineage>
        <taxon>Eukaryota</taxon>
        <taxon>Viridiplantae</taxon>
        <taxon>Streptophyta</taxon>
        <taxon>Embryophyta</taxon>
        <taxon>Tracheophyta</taxon>
        <taxon>Lycopodiopsida</taxon>
        <taxon>Lycopodiales</taxon>
        <taxon>Lycopodiaceae</taxon>
        <taxon>Lycopodioideae</taxon>
        <taxon>Diphasiastrum</taxon>
    </lineage>
</organism>
<keyword evidence="2" id="KW-1185">Reference proteome</keyword>
<name>A0ACC2CWM8_DIPCM</name>
<evidence type="ECO:0000313" key="2">
    <source>
        <dbReference type="Proteomes" id="UP001162992"/>
    </source>
</evidence>
<comment type="caution">
    <text evidence="1">The sequence shown here is derived from an EMBL/GenBank/DDBJ whole genome shotgun (WGS) entry which is preliminary data.</text>
</comment>
<dbReference type="Proteomes" id="UP001162992">
    <property type="component" value="Chromosome 8"/>
</dbReference>